<gene>
    <name evidence="2" type="ORF">STRIC_0193</name>
</gene>
<name>G5K0R7_9STRE</name>
<feature type="transmembrane region" description="Helical" evidence="1">
    <location>
        <begin position="45"/>
        <end position="62"/>
    </location>
</feature>
<dbReference type="PROSITE" id="PS51257">
    <property type="entry name" value="PROKAR_LIPOPROTEIN"/>
    <property type="match status" value="1"/>
</dbReference>
<evidence type="ECO:0000313" key="3">
    <source>
        <dbReference type="Proteomes" id="UP000003330"/>
    </source>
</evidence>
<comment type="caution">
    <text evidence="2">The sequence shown here is derived from an EMBL/GenBank/DDBJ whole genome shotgun (WGS) entry which is preliminary data.</text>
</comment>
<accession>G5K0R7</accession>
<keyword evidence="1" id="KW-0812">Transmembrane</keyword>
<keyword evidence="1" id="KW-0472">Membrane</keyword>
<organism evidence="2 3">
    <name type="scientific">Streptococcus ictaluri 707-05</name>
    <dbReference type="NCBI Taxonomy" id="764299"/>
    <lineage>
        <taxon>Bacteria</taxon>
        <taxon>Bacillati</taxon>
        <taxon>Bacillota</taxon>
        <taxon>Bacilli</taxon>
        <taxon>Lactobacillales</taxon>
        <taxon>Streptococcaceae</taxon>
        <taxon>Streptococcus</taxon>
    </lineage>
</organism>
<dbReference type="Proteomes" id="UP000003330">
    <property type="component" value="Unassembled WGS sequence"/>
</dbReference>
<sequence length="73" mass="8403">MKAFKKVIAFIFDTTFQLFCTLLACFISIQFALGENKVTITLTQWSWILPIALTISIVKAIYEKWKTPEATKQ</sequence>
<keyword evidence="1" id="KW-1133">Transmembrane helix</keyword>
<protein>
    <recommendedName>
        <fullName evidence="4">Lipoprotein</fullName>
    </recommendedName>
</protein>
<proteinExistence type="predicted"/>
<reference evidence="2 3" key="1">
    <citation type="journal article" date="2014" name="Int. J. Syst. Evol. Microbiol.">
        <title>Phylogenomics and the dynamic genome evolution of the genus Streptococcus.</title>
        <authorList>
            <consortium name="The Broad Institute Genome Sequencing Platform"/>
            <person name="Richards V.P."/>
            <person name="Palmer S.R."/>
            <person name="Pavinski Bitar P.D."/>
            <person name="Qin X."/>
            <person name="Weinstock G.M."/>
            <person name="Highlander S.K."/>
            <person name="Town C.D."/>
            <person name="Burne R.A."/>
            <person name="Stanhope M.J."/>
        </authorList>
    </citation>
    <scope>NUCLEOTIDE SEQUENCE [LARGE SCALE GENOMIC DNA]</scope>
    <source>
        <strain evidence="2 3">707-05</strain>
    </source>
</reference>
<evidence type="ECO:0000256" key="1">
    <source>
        <dbReference type="SAM" id="Phobius"/>
    </source>
</evidence>
<dbReference type="AlphaFoldDB" id="G5K0R7"/>
<dbReference type="EMBL" id="AEUX02000003">
    <property type="protein sequence ID" value="EHI70490.1"/>
    <property type="molecule type" value="Genomic_DNA"/>
</dbReference>
<evidence type="ECO:0008006" key="4">
    <source>
        <dbReference type="Google" id="ProtNLM"/>
    </source>
</evidence>
<dbReference type="RefSeq" id="WP_008087610.1">
    <property type="nucleotide sequence ID" value="NZ_AEUX02000003.1"/>
</dbReference>
<evidence type="ECO:0000313" key="2">
    <source>
        <dbReference type="EMBL" id="EHI70490.1"/>
    </source>
</evidence>
<keyword evidence="3" id="KW-1185">Reference proteome</keyword>
<feature type="transmembrane region" description="Helical" evidence="1">
    <location>
        <begin position="7"/>
        <end position="33"/>
    </location>
</feature>